<protein>
    <submittedName>
        <fullName evidence="1">Uncharacterized protein</fullName>
    </submittedName>
</protein>
<gene>
    <name evidence="1" type="ORF">PanWU01x14_351780</name>
</gene>
<proteinExistence type="predicted"/>
<dbReference type="AlphaFoldDB" id="A0A2P5AAJ0"/>
<dbReference type="EMBL" id="JXTB01000719">
    <property type="protein sequence ID" value="PON33559.1"/>
    <property type="molecule type" value="Genomic_DNA"/>
</dbReference>
<sequence length="115" mass="13169">MSLKDQETTGYETWKSNDSEIHVDQCTSWDNFKKSIVERRHSAAKLVTREQVDLREDNVGRDGTWGIVFSIGIGSCELEGELVRWDPKVAINDCQIIGHNWKHSKEQSEVSYEVG</sequence>
<feature type="non-terminal residue" evidence="1">
    <location>
        <position position="115"/>
    </location>
</feature>
<reference evidence="2" key="1">
    <citation type="submission" date="2016-06" db="EMBL/GenBank/DDBJ databases">
        <title>Parallel loss of symbiosis genes in relatives of nitrogen-fixing non-legume Parasponia.</title>
        <authorList>
            <person name="Van Velzen R."/>
            <person name="Holmer R."/>
            <person name="Bu F."/>
            <person name="Rutten L."/>
            <person name="Van Zeijl A."/>
            <person name="Liu W."/>
            <person name="Santuari L."/>
            <person name="Cao Q."/>
            <person name="Sharma T."/>
            <person name="Shen D."/>
            <person name="Roswanjaya Y."/>
            <person name="Wardhani T."/>
            <person name="Kalhor M.S."/>
            <person name="Jansen J."/>
            <person name="Van den Hoogen J."/>
            <person name="Gungor B."/>
            <person name="Hartog M."/>
            <person name="Hontelez J."/>
            <person name="Verver J."/>
            <person name="Yang W.-C."/>
            <person name="Schijlen E."/>
            <person name="Repin R."/>
            <person name="Schilthuizen M."/>
            <person name="Schranz E."/>
            <person name="Heidstra R."/>
            <person name="Miyata K."/>
            <person name="Fedorova E."/>
            <person name="Kohlen W."/>
            <person name="Bisseling T."/>
            <person name="Smit S."/>
            <person name="Geurts R."/>
        </authorList>
    </citation>
    <scope>NUCLEOTIDE SEQUENCE [LARGE SCALE GENOMIC DNA]</scope>
    <source>
        <strain evidence="2">cv. WU1-14</strain>
    </source>
</reference>
<organism evidence="1 2">
    <name type="scientific">Parasponia andersonii</name>
    <name type="common">Sponia andersonii</name>
    <dbReference type="NCBI Taxonomy" id="3476"/>
    <lineage>
        <taxon>Eukaryota</taxon>
        <taxon>Viridiplantae</taxon>
        <taxon>Streptophyta</taxon>
        <taxon>Embryophyta</taxon>
        <taxon>Tracheophyta</taxon>
        <taxon>Spermatophyta</taxon>
        <taxon>Magnoliopsida</taxon>
        <taxon>eudicotyledons</taxon>
        <taxon>Gunneridae</taxon>
        <taxon>Pentapetalae</taxon>
        <taxon>rosids</taxon>
        <taxon>fabids</taxon>
        <taxon>Rosales</taxon>
        <taxon>Cannabaceae</taxon>
        <taxon>Parasponia</taxon>
    </lineage>
</organism>
<evidence type="ECO:0000313" key="2">
    <source>
        <dbReference type="Proteomes" id="UP000237105"/>
    </source>
</evidence>
<keyword evidence="2" id="KW-1185">Reference proteome</keyword>
<comment type="caution">
    <text evidence="1">The sequence shown here is derived from an EMBL/GenBank/DDBJ whole genome shotgun (WGS) entry which is preliminary data.</text>
</comment>
<accession>A0A2P5AAJ0</accession>
<dbReference type="Proteomes" id="UP000237105">
    <property type="component" value="Unassembled WGS sequence"/>
</dbReference>
<name>A0A2P5AAJ0_PARAD</name>
<evidence type="ECO:0000313" key="1">
    <source>
        <dbReference type="EMBL" id="PON33559.1"/>
    </source>
</evidence>